<proteinExistence type="inferred from homology"/>
<dbReference type="Pfam" id="PF02630">
    <property type="entry name" value="SCO1-SenC"/>
    <property type="match status" value="1"/>
</dbReference>
<keyword evidence="4" id="KW-1015">Disulfide bond</keyword>
<dbReference type="InterPro" id="IPR036249">
    <property type="entry name" value="Thioredoxin-like_sf"/>
</dbReference>
<dbReference type="OrthoDB" id="9811998at2"/>
<keyword evidence="5" id="KW-0812">Transmembrane</keyword>
<sequence length="199" mass="23371">MKKVYIISAIIVFIGISAGISFFLARDAQAKIPDKIELVNQDGEYFKFGDAKKKLKLVEFIYTHCPDICPTTTQKMNLLRKDLEKEGVFGKDIQFITITIDPYRDQPDVLKKYMHDFEVKNDGNWQFLTGRPQQIKEDQKKIKEVADTFKFQYRDPGNGFYVHSSFTYLIDENNQFMKKFPMGEEFDKNEVFEEVMDEL</sequence>
<feature type="binding site" evidence="3">
    <location>
        <position position="65"/>
    </location>
    <ligand>
        <name>Cu cation</name>
        <dbReference type="ChEBI" id="CHEBI:23378"/>
    </ligand>
</feature>
<protein>
    <submittedName>
        <fullName evidence="7">SCO family protein</fullName>
    </submittedName>
</protein>
<dbReference type="InterPro" id="IPR013766">
    <property type="entry name" value="Thioredoxin_domain"/>
</dbReference>
<dbReference type="PANTHER" id="PTHR12151:SF25">
    <property type="entry name" value="LINALOOL DEHYDRATASE_ISOMERASE DOMAIN-CONTAINING PROTEIN"/>
    <property type="match status" value="1"/>
</dbReference>
<keyword evidence="2 3" id="KW-0186">Copper</keyword>
<dbReference type="Proteomes" id="UP000265816">
    <property type="component" value="Unassembled WGS sequence"/>
</dbReference>
<keyword evidence="3" id="KW-0479">Metal-binding</keyword>
<comment type="similarity">
    <text evidence="1">Belongs to the SCO1/2 family.</text>
</comment>
<evidence type="ECO:0000256" key="1">
    <source>
        <dbReference type="ARBA" id="ARBA00010996"/>
    </source>
</evidence>
<evidence type="ECO:0000256" key="2">
    <source>
        <dbReference type="ARBA" id="ARBA00023008"/>
    </source>
</evidence>
<feature type="binding site" evidence="3">
    <location>
        <position position="69"/>
    </location>
    <ligand>
        <name>Cu cation</name>
        <dbReference type="ChEBI" id="CHEBI:23378"/>
    </ligand>
</feature>
<evidence type="ECO:0000256" key="5">
    <source>
        <dbReference type="SAM" id="Phobius"/>
    </source>
</evidence>
<dbReference type="EMBL" id="QWVT01000015">
    <property type="protein sequence ID" value="RID85600.1"/>
    <property type="molecule type" value="Genomic_DNA"/>
</dbReference>
<dbReference type="PROSITE" id="PS51352">
    <property type="entry name" value="THIOREDOXIN_2"/>
    <property type="match status" value="1"/>
</dbReference>
<gene>
    <name evidence="7" type="ORF">D1970_08555</name>
</gene>
<dbReference type="RefSeq" id="WP_119112453.1">
    <property type="nucleotide sequence ID" value="NZ_CBCSEO010000002.1"/>
</dbReference>
<evidence type="ECO:0000256" key="4">
    <source>
        <dbReference type="PIRSR" id="PIRSR603782-2"/>
    </source>
</evidence>
<dbReference type="Gene3D" id="3.40.30.10">
    <property type="entry name" value="Glutaredoxin"/>
    <property type="match status" value="1"/>
</dbReference>
<name>A0A398BCS6_9BACI</name>
<keyword evidence="8" id="KW-1185">Reference proteome</keyword>
<evidence type="ECO:0000313" key="8">
    <source>
        <dbReference type="Proteomes" id="UP000265816"/>
    </source>
</evidence>
<evidence type="ECO:0000313" key="7">
    <source>
        <dbReference type="EMBL" id="RID85600.1"/>
    </source>
</evidence>
<dbReference type="GO" id="GO:0046872">
    <property type="term" value="F:metal ion binding"/>
    <property type="evidence" value="ECO:0007669"/>
    <property type="project" value="UniProtKB-KW"/>
</dbReference>
<organism evidence="7 8">
    <name type="scientific">Mesobacillus zeae</name>
    <dbReference type="NCBI Taxonomy" id="1917180"/>
    <lineage>
        <taxon>Bacteria</taxon>
        <taxon>Bacillati</taxon>
        <taxon>Bacillota</taxon>
        <taxon>Bacilli</taxon>
        <taxon>Bacillales</taxon>
        <taxon>Bacillaceae</taxon>
        <taxon>Mesobacillus</taxon>
    </lineage>
</organism>
<feature type="domain" description="Thioredoxin" evidence="6">
    <location>
        <begin position="26"/>
        <end position="199"/>
    </location>
</feature>
<feature type="disulfide bond" description="Redox-active" evidence="4">
    <location>
        <begin position="65"/>
        <end position="69"/>
    </location>
</feature>
<dbReference type="AlphaFoldDB" id="A0A398BCS6"/>
<dbReference type="PANTHER" id="PTHR12151">
    <property type="entry name" value="ELECTRON TRANSPORT PROTIN SCO1/SENC FAMILY MEMBER"/>
    <property type="match status" value="1"/>
</dbReference>
<evidence type="ECO:0000256" key="3">
    <source>
        <dbReference type="PIRSR" id="PIRSR603782-1"/>
    </source>
</evidence>
<dbReference type="InterPro" id="IPR003782">
    <property type="entry name" value="SCO1/SenC"/>
</dbReference>
<reference evidence="7 8" key="1">
    <citation type="submission" date="2018-08" db="EMBL/GenBank/DDBJ databases">
        <title>Bacillus jemisoniae sp. nov., Bacillus chryseoplanitiae sp. nov., Bacillus resnikiae sp. nov., and Bacillus frankliniae sp. nov., isolated from Viking spacecraft and associated surfaces.</title>
        <authorList>
            <person name="Seuylemezian A."/>
            <person name="Vaishampayan P."/>
        </authorList>
    </citation>
    <scope>NUCLEOTIDE SEQUENCE [LARGE SCALE GENOMIC DNA]</scope>
    <source>
        <strain evidence="7 8">JJ-247</strain>
    </source>
</reference>
<keyword evidence="5" id="KW-0472">Membrane</keyword>
<comment type="caution">
    <text evidence="7">The sequence shown here is derived from an EMBL/GenBank/DDBJ whole genome shotgun (WGS) entry which is preliminary data.</text>
</comment>
<feature type="binding site" evidence="3">
    <location>
        <position position="163"/>
    </location>
    <ligand>
        <name>Cu cation</name>
        <dbReference type="ChEBI" id="CHEBI:23378"/>
    </ligand>
</feature>
<accession>A0A398BCS6</accession>
<feature type="transmembrane region" description="Helical" evidence="5">
    <location>
        <begin position="6"/>
        <end position="25"/>
    </location>
</feature>
<evidence type="ECO:0000259" key="6">
    <source>
        <dbReference type="PROSITE" id="PS51352"/>
    </source>
</evidence>
<dbReference type="CDD" id="cd02968">
    <property type="entry name" value="SCO"/>
    <property type="match status" value="1"/>
</dbReference>
<dbReference type="SUPFAM" id="SSF52833">
    <property type="entry name" value="Thioredoxin-like"/>
    <property type="match status" value="1"/>
</dbReference>
<keyword evidence="5" id="KW-1133">Transmembrane helix</keyword>